<keyword evidence="4" id="KW-0309">Germination</keyword>
<feature type="transmembrane region" description="Helical" evidence="8">
    <location>
        <begin position="338"/>
        <end position="357"/>
    </location>
</feature>
<comment type="subcellular location">
    <subcellularLocation>
        <location evidence="1">Membrane</location>
        <topology evidence="1">Multi-pass membrane protein</topology>
    </subcellularLocation>
</comment>
<keyword evidence="10" id="KW-1185">Reference proteome</keyword>
<name>M8DUC6_9BACL</name>
<feature type="transmembrane region" description="Helical" evidence="8">
    <location>
        <begin position="83"/>
        <end position="100"/>
    </location>
</feature>
<dbReference type="GO" id="GO:0016020">
    <property type="term" value="C:membrane"/>
    <property type="evidence" value="ECO:0007669"/>
    <property type="project" value="UniProtKB-SubCell"/>
</dbReference>
<keyword evidence="7 8" id="KW-0472">Membrane</keyword>
<dbReference type="PANTHER" id="PTHR34975:SF2">
    <property type="entry name" value="SPORE GERMINATION PROTEIN A2"/>
    <property type="match status" value="1"/>
</dbReference>
<evidence type="ECO:0000256" key="1">
    <source>
        <dbReference type="ARBA" id="ARBA00004141"/>
    </source>
</evidence>
<feature type="transmembrane region" description="Helical" evidence="8">
    <location>
        <begin position="269"/>
        <end position="294"/>
    </location>
</feature>
<keyword evidence="6 8" id="KW-1133">Transmembrane helix</keyword>
<dbReference type="PATRIC" id="fig|1300222.3.peg.4610"/>
<evidence type="ECO:0000256" key="6">
    <source>
        <dbReference type="ARBA" id="ARBA00022989"/>
    </source>
</evidence>
<dbReference type="Gene3D" id="1.20.1740.10">
    <property type="entry name" value="Amino acid/polyamine transporter I"/>
    <property type="match status" value="1"/>
</dbReference>
<dbReference type="InterPro" id="IPR004761">
    <property type="entry name" value="Spore_GerAB"/>
</dbReference>
<dbReference type="NCBIfam" id="TIGR00912">
    <property type="entry name" value="2A0309"/>
    <property type="match status" value="1"/>
</dbReference>
<accession>M8DUC6</accession>
<dbReference type="Pfam" id="PF03845">
    <property type="entry name" value="Spore_permease"/>
    <property type="match status" value="1"/>
</dbReference>
<keyword evidence="5 8" id="KW-0812">Transmembrane</keyword>
<dbReference type="GeneID" id="89498156"/>
<evidence type="ECO:0000256" key="2">
    <source>
        <dbReference type="ARBA" id="ARBA00007998"/>
    </source>
</evidence>
<feature type="transmembrane region" description="Helical" evidence="8">
    <location>
        <begin position="185"/>
        <end position="206"/>
    </location>
</feature>
<evidence type="ECO:0000313" key="10">
    <source>
        <dbReference type="Proteomes" id="UP000012081"/>
    </source>
</evidence>
<reference evidence="9 10" key="1">
    <citation type="submission" date="2013-03" db="EMBL/GenBank/DDBJ databases">
        <title>Assembly of a new bacterial strain Brevibacillus borstelensis AK1.</title>
        <authorList>
            <person name="Rajan I."/>
            <person name="PoliReddy D."/>
            <person name="Sugumar T."/>
            <person name="Rathinam K."/>
            <person name="Alqarawi S."/>
            <person name="Khalil A.B."/>
            <person name="Sivakumar N."/>
        </authorList>
    </citation>
    <scope>NUCLEOTIDE SEQUENCE [LARGE SCALE GENOMIC DNA]</scope>
    <source>
        <strain evidence="9 10">AK1</strain>
    </source>
</reference>
<sequence length="366" mass="42002">MNPYATRQITVLQYIFFIHGAQVGIGILTIPRDVAEIAGTDGWIGIILGWLAAIMASLIIVNTMKRYPECTIIDLMPLFFGKWLGKCLIAVIVLYCAYAATTVLANTGGILKVWLLPLTPFYQIMILLLIPVLFLVGKGVKTLARYAELIFYLSLWVPIALIVSLKEPQYLYLLPVLKEGWGPVLKAVPTTILSFLGFELAFFLYPHLQKKQFAAVGIVIANTLSMLLFLFVTLIAYVIFSPDQITKFIWPVLSMWKGVEYRFLERIDILFLAFYLFIISTTWMPYMYFTVFGAGRLFKKSNEKKYLLGFMALLVAVTMFYTPSFFDIRKLGETWSKAGMIFGYAVPFFLWGYERLFHKYRQRRMP</sequence>
<evidence type="ECO:0000313" key="9">
    <source>
        <dbReference type="EMBL" id="EMT50576.1"/>
    </source>
</evidence>
<dbReference type="AlphaFoldDB" id="M8DUC6"/>
<evidence type="ECO:0000256" key="3">
    <source>
        <dbReference type="ARBA" id="ARBA00022448"/>
    </source>
</evidence>
<comment type="caution">
    <text evidence="9">The sequence shown here is derived from an EMBL/GenBank/DDBJ whole genome shotgun (WGS) entry which is preliminary data.</text>
</comment>
<feature type="transmembrane region" description="Helical" evidence="8">
    <location>
        <begin position="213"/>
        <end position="240"/>
    </location>
</feature>
<feature type="transmembrane region" description="Helical" evidence="8">
    <location>
        <begin position="149"/>
        <end position="165"/>
    </location>
</feature>
<dbReference type="GO" id="GO:0009847">
    <property type="term" value="P:spore germination"/>
    <property type="evidence" value="ECO:0007669"/>
    <property type="project" value="InterPro"/>
</dbReference>
<feature type="transmembrane region" description="Helical" evidence="8">
    <location>
        <begin position="306"/>
        <end position="326"/>
    </location>
</feature>
<dbReference type="PANTHER" id="PTHR34975">
    <property type="entry name" value="SPORE GERMINATION PROTEIN A2"/>
    <property type="match status" value="1"/>
</dbReference>
<comment type="similarity">
    <text evidence="2">Belongs to the amino acid-polyamine-organocation (APC) superfamily. Spore germination protein (SGP) (TC 2.A.3.9) family.</text>
</comment>
<evidence type="ECO:0000256" key="8">
    <source>
        <dbReference type="SAM" id="Phobius"/>
    </source>
</evidence>
<protein>
    <submittedName>
        <fullName evidence="9">Spore germination protein</fullName>
    </submittedName>
</protein>
<organism evidence="9 10">
    <name type="scientific">Brevibacillus borstelensis AK1</name>
    <dbReference type="NCBI Taxonomy" id="1300222"/>
    <lineage>
        <taxon>Bacteria</taxon>
        <taxon>Bacillati</taxon>
        <taxon>Bacillota</taxon>
        <taxon>Bacilli</taxon>
        <taxon>Bacillales</taxon>
        <taxon>Paenibacillaceae</taxon>
        <taxon>Brevibacillus</taxon>
    </lineage>
</organism>
<evidence type="ECO:0000256" key="5">
    <source>
        <dbReference type="ARBA" id="ARBA00022692"/>
    </source>
</evidence>
<gene>
    <name evidence="9" type="ORF">I532_21950</name>
</gene>
<evidence type="ECO:0000256" key="7">
    <source>
        <dbReference type="ARBA" id="ARBA00023136"/>
    </source>
</evidence>
<feature type="transmembrane region" description="Helical" evidence="8">
    <location>
        <begin position="120"/>
        <end position="137"/>
    </location>
</feature>
<keyword evidence="3" id="KW-0813">Transport</keyword>
<feature type="transmembrane region" description="Helical" evidence="8">
    <location>
        <begin position="42"/>
        <end position="62"/>
    </location>
</feature>
<feature type="transmembrane region" description="Helical" evidence="8">
    <location>
        <begin position="12"/>
        <end position="30"/>
    </location>
</feature>
<proteinExistence type="inferred from homology"/>
<dbReference type="OrthoDB" id="2380120at2"/>
<dbReference type="Proteomes" id="UP000012081">
    <property type="component" value="Unassembled WGS sequence"/>
</dbReference>
<dbReference type="STRING" id="1300222.I532_21950"/>
<evidence type="ECO:0000256" key="4">
    <source>
        <dbReference type="ARBA" id="ARBA00022544"/>
    </source>
</evidence>
<dbReference type="EMBL" id="APBN01000014">
    <property type="protein sequence ID" value="EMT50576.1"/>
    <property type="molecule type" value="Genomic_DNA"/>
</dbReference>
<dbReference type="RefSeq" id="WP_003391332.1">
    <property type="nucleotide sequence ID" value="NZ_APBN01000014.1"/>
</dbReference>